<protein>
    <submittedName>
        <fullName evidence="1">Uncharacterized protein</fullName>
    </submittedName>
</protein>
<reference evidence="1" key="1">
    <citation type="journal article" date="2019" name="Sci. Rep.">
        <title>Draft genome of Tanacetum cinerariifolium, the natural source of mosquito coil.</title>
        <authorList>
            <person name="Yamashiro T."/>
            <person name="Shiraishi A."/>
            <person name="Satake H."/>
            <person name="Nakayama K."/>
        </authorList>
    </citation>
    <scope>NUCLEOTIDE SEQUENCE</scope>
</reference>
<accession>A0A6L2P835</accession>
<evidence type="ECO:0000313" key="1">
    <source>
        <dbReference type="EMBL" id="GEU92994.1"/>
    </source>
</evidence>
<dbReference type="EMBL" id="BKCJ010010754">
    <property type="protein sequence ID" value="GEU92994.1"/>
    <property type="molecule type" value="Genomic_DNA"/>
</dbReference>
<sequence length="285" mass="32639">MTSFNQRECVGCEQPCDDFYCYLCTCQQCGVNLINGICLNCTYGDGKPVTCCGCEGPLNGMFCSFCASRAGNSFSCDPNLNSFDDSENLFDYPPQPQYQTYSWELRGNDAHYGYDCPPQVLFVFVNDVVLTLTNGVDPAQIDESCTEGRPPILEKGSYMPWASRFLRFLDNKKEEGELIRNGSRNTWRLNGNQATTVRNGFAQKNEENEENLQRIPRTTPTRGKKNVQCYNYNGKGHYARDFLKHRVHDVKYFWEQMLLTIKDETRVNPNTKENDFMLMNAYGDD</sequence>
<organism evidence="1">
    <name type="scientific">Tanacetum cinerariifolium</name>
    <name type="common">Dalmatian daisy</name>
    <name type="synonym">Chrysanthemum cinerariifolium</name>
    <dbReference type="NCBI Taxonomy" id="118510"/>
    <lineage>
        <taxon>Eukaryota</taxon>
        <taxon>Viridiplantae</taxon>
        <taxon>Streptophyta</taxon>
        <taxon>Embryophyta</taxon>
        <taxon>Tracheophyta</taxon>
        <taxon>Spermatophyta</taxon>
        <taxon>Magnoliopsida</taxon>
        <taxon>eudicotyledons</taxon>
        <taxon>Gunneridae</taxon>
        <taxon>Pentapetalae</taxon>
        <taxon>asterids</taxon>
        <taxon>campanulids</taxon>
        <taxon>Asterales</taxon>
        <taxon>Asteraceae</taxon>
        <taxon>Asteroideae</taxon>
        <taxon>Anthemideae</taxon>
        <taxon>Anthemidinae</taxon>
        <taxon>Tanacetum</taxon>
    </lineage>
</organism>
<name>A0A6L2P835_TANCI</name>
<gene>
    <name evidence="1" type="ORF">Tci_064972</name>
</gene>
<comment type="caution">
    <text evidence="1">The sequence shown here is derived from an EMBL/GenBank/DDBJ whole genome shotgun (WGS) entry which is preliminary data.</text>
</comment>
<dbReference type="AlphaFoldDB" id="A0A6L2P835"/>
<proteinExistence type="predicted"/>